<gene>
    <name evidence="1" type="ORF">OG2516_04239</name>
</gene>
<dbReference type="RefSeq" id="WP_007254376.1">
    <property type="nucleotide sequence ID" value="NZ_CH724107.1"/>
</dbReference>
<evidence type="ECO:0000313" key="2">
    <source>
        <dbReference type="Proteomes" id="UP000003635"/>
    </source>
</evidence>
<sequence length="190" mass="19427">MTDRLDDLDEEMETLGDRLGETRAAGAAFSAELARLQGEMGRSARDLGRLSRGFSGGLRRAVDGLLFDGARLSDTFRTLALSMADTAYSAAMRPVTDHAGGLLSSGINAAVGAMLPRPGGLARSVAPFAEGLAAPPAAAPPAPATDGGGAGQGVHVTMNIATPDVRGFEQSRGQIAARLGRALAAGQRNR</sequence>
<dbReference type="EMBL" id="AAOT01000018">
    <property type="protein sequence ID" value="EAR51076.1"/>
    <property type="molecule type" value="Genomic_DNA"/>
</dbReference>
<proteinExistence type="predicted"/>
<comment type="caution">
    <text evidence="1">The sequence shown here is derived from an EMBL/GenBank/DDBJ whole genome shotgun (WGS) entry which is preliminary data.</text>
</comment>
<evidence type="ECO:0000313" key="1">
    <source>
        <dbReference type="EMBL" id="EAR51076.1"/>
    </source>
</evidence>
<organism evidence="1 2">
    <name type="scientific">Oceanicola granulosus (strain ATCC BAA-861 / DSM 15982 / KCTC 12143 / HTCC2516)</name>
    <dbReference type="NCBI Taxonomy" id="314256"/>
    <lineage>
        <taxon>Bacteria</taxon>
        <taxon>Pseudomonadati</taxon>
        <taxon>Pseudomonadota</taxon>
        <taxon>Alphaproteobacteria</taxon>
        <taxon>Rhodobacterales</taxon>
        <taxon>Roseobacteraceae</taxon>
        <taxon>Oceanicola</taxon>
    </lineage>
</organism>
<name>Q2CEC1_OCEGH</name>
<dbReference type="HOGENOM" id="CLU_109775_0_0_5"/>
<dbReference type="AlphaFoldDB" id="Q2CEC1"/>
<accession>Q2CEC1</accession>
<dbReference type="OrthoDB" id="8448547at2"/>
<reference evidence="1 2" key="1">
    <citation type="journal article" date="2010" name="J. Bacteriol.">
        <title>Genome sequences of Oceanicola granulosus HTCC2516(T) and Oceanicola batsensis HTCC2597(TDelta).</title>
        <authorList>
            <person name="Thrash J.C."/>
            <person name="Cho J.C."/>
            <person name="Vergin K.L."/>
            <person name="Giovannoni S.J."/>
        </authorList>
    </citation>
    <scope>NUCLEOTIDE SEQUENCE [LARGE SCALE GENOMIC DNA]</scope>
    <source>
        <strain evidence="2">ATCC BAA-861 / DSM 15982 / KCTC 12143 / HTCC2516</strain>
    </source>
</reference>
<keyword evidence="2" id="KW-1185">Reference proteome</keyword>
<dbReference type="STRING" id="314256.OG2516_04239"/>
<dbReference type="eggNOG" id="COG5281">
    <property type="taxonomic scope" value="Bacteria"/>
</dbReference>
<protein>
    <submittedName>
        <fullName evidence="1">Putative phage tail minor protein</fullName>
    </submittedName>
</protein>
<dbReference type="Proteomes" id="UP000003635">
    <property type="component" value="Unassembled WGS sequence"/>
</dbReference>